<dbReference type="AlphaFoldDB" id="A0A6G4QXI5"/>
<sequence length="166" mass="17086">MQAFRASLIIAATLGLAACDLSGGSSARSNAPLVADQLPAIADWAKPYLGQKMLAKFPAKADCEGYVDIVTARYGDGKSGVAVEGWGWDATGKRGTLKVLLVDDKGVITGAADGGRPRPDVPKAMPAVTSETVGWRGYATTVSGEVTAYGLVDQADAACSLGRIQI</sequence>
<reference evidence="1" key="1">
    <citation type="submission" date="2020-02" db="EMBL/GenBank/DDBJ databases">
        <authorList>
            <person name="Gao J."/>
            <person name="Sun J."/>
        </authorList>
    </citation>
    <scope>NUCLEOTIDE SEQUENCE</scope>
    <source>
        <strain evidence="1">602-2</strain>
    </source>
</reference>
<evidence type="ECO:0008006" key="2">
    <source>
        <dbReference type="Google" id="ProtNLM"/>
    </source>
</evidence>
<protein>
    <recommendedName>
        <fullName evidence="2">Lipoprotein</fullName>
    </recommendedName>
</protein>
<evidence type="ECO:0000313" key="1">
    <source>
        <dbReference type="EMBL" id="NGM50251.1"/>
    </source>
</evidence>
<gene>
    <name evidence="1" type="ORF">G5B46_11585</name>
</gene>
<organism evidence="1">
    <name type="scientific">Caulobacter sp. 602-2</name>
    <dbReference type="NCBI Taxonomy" id="2710887"/>
    <lineage>
        <taxon>Bacteria</taxon>
        <taxon>Pseudomonadati</taxon>
        <taxon>Pseudomonadota</taxon>
        <taxon>Alphaproteobacteria</taxon>
        <taxon>Caulobacterales</taxon>
        <taxon>Caulobacteraceae</taxon>
        <taxon>Caulobacter</taxon>
    </lineage>
</organism>
<dbReference type="RefSeq" id="WP_165258822.1">
    <property type="nucleotide sequence ID" value="NZ_JAAKGT010000004.1"/>
</dbReference>
<proteinExistence type="predicted"/>
<dbReference type="EMBL" id="JAAKGT010000004">
    <property type="protein sequence ID" value="NGM50251.1"/>
    <property type="molecule type" value="Genomic_DNA"/>
</dbReference>
<dbReference type="PROSITE" id="PS51257">
    <property type="entry name" value="PROKAR_LIPOPROTEIN"/>
    <property type="match status" value="1"/>
</dbReference>
<comment type="caution">
    <text evidence="1">The sequence shown here is derived from an EMBL/GenBank/DDBJ whole genome shotgun (WGS) entry which is preliminary data.</text>
</comment>
<accession>A0A6G4QXI5</accession>
<name>A0A6G4QXI5_9CAUL</name>